<dbReference type="GO" id="GO:0016301">
    <property type="term" value="F:kinase activity"/>
    <property type="evidence" value="ECO:0007669"/>
    <property type="project" value="UniProtKB-KW"/>
</dbReference>
<dbReference type="Gene3D" id="3.30.200.20">
    <property type="entry name" value="Phosphorylase Kinase, domain 1"/>
    <property type="match status" value="1"/>
</dbReference>
<dbReference type="GO" id="GO:0005524">
    <property type="term" value="F:ATP binding"/>
    <property type="evidence" value="ECO:0007669"/>
    <property type="project" value="UniProtKB-KW"/>
</dbReference>
<dbReference type="FunFam" id="3.30.200.20:FF:000264">
    <property type="entry name" value="Protein-ribulosamine 3-kinase, chloroplastic"/>
    <property type="match status" value="1"/>
</dbReference>
<accession>A0A3P6TX08</accession>
<evidence type="ECO:0000256" key="6">
    <source>
        <dbReference type="ARBA" id="ARBA00022840"/>
    </source>
</evidence>
<evidence type="ECO:0000313" key="10">
    <source>
        <dbReference type="Proteomes" id="UP000277928"/>
    </source>
</evidence>
<dbReference type="PANTHER" id="PTHR12149:SF8">
    <property type="entry name" value="PROTEIN-RIBULOSAMINE 3-KINASE"/>
    <property type="match status" value="1"/>
</dbReference>
<keyword evidence="8" id="KW-0472">Membrane</keyword>
<feature type="transmembrane region" description="Helical" evidence="8">
    <location>
        <begin position="103"/>
        <end position="132"/>
    </location>
</feature>
<dbReference type="OMA" id="CPLINEW"/>
<feature type="transmembrane region" description="Helical" evidence="8">
    <location>
        <begin position="153"/>
        <end position="171"/>
    </location>
</feature>
<keyword evidence="5" id="KW-0418">Kinase</keyword>
<organism evidence="9 10">
    <name type="scientific">Litomosoides sigmodontis</name>
    <name type="common">Filarial nematode worm</name>
    <dbReference type="NCBI Taxonomy" id="42156"/>
    <lineage>
        <taxon>Eukaryota</taxon>
        <taxon>Metazoa</taxon>
        <taxon>Ecdysozoa</taxon>
        <taxon>Nematoda</taxon>
        <taxon>Chromadorea</taxon>
        <taxon>Rhabditida</taxon>
        <taxon>Spirurina</taxon>
        <taxon>Spiruromorpha</taxon>
        <taxon>Filarioidea</taxon>
        <taxon>Onchocercidae</taxon>
        <taxon>Litomosoides</taxon>
    </lineage>
</organism>
<dbReference type="InterPro" id="IPR016477">
    <property type="entry name" value="Fructo-/Ketosamine-3-kinase"/>
</dbReference>
<keyword evidence="3" id="KW-0808">Transferase</keyword>
<keyword evidence="10" id="KW-1185">Reference proteome</keyword>
<keyword evidence="4" id="KW-0547">Nucleotide-binding</keyword>
<dbReference type="Gene3D" id="3.90.1200.10">
    <property type="match status" value="1"/>
</dbReference>
<sequence length="663" mass="76662">MTVSSDGNTNNSGSMNSGRERHGEMINLEVNDIVRMSEESFIDSFKSMETVIRYEYRTEIVKGIHMVMDEIVIFFINLRISLWPMLKKYPATVYQSQVENSQFWAIVIIAAKCYGEIFANMSIGYFLLSLLFDKEIPSLLFIYSKISLAERRWLILVFSFWVGASTHFILINWNVGTLPSPPLYSPTLVALLFEFVGPTVAYNRPLLLLSTIGIASWMCFAYAYINACLTFTYFYTSLIAIASSFYSMQQHLADPTLGYLPTVFLCRRDMSEGHVLLPIHSMYNQLAITLIFGHYRWDRNPKAVAPNTLEERYTLLLRRLLARSKCERLTWPFATLKITLGAFRRPASLSRELRSQKAMEIIKTELGLGSIEELQHRFYGGCISRAKAYKTDKYGNIFVKFNDNEKAREMFDGEFASLQTLLNTNIIRIPKPIKTFSADGECCLAMEFIDMRGPSDSERLGTSIAKLHLHNKTLIEASKRNESTIGGIDKQREPIEKFGFHVRTYNGYCPLINEWSDNWVEFYSQNRLKNVIDIIVEKTGDRELLALWPKLERKIPEYFKGCDIYPCLLHGDLWFGNYSFTKDGPVIFDPASFYGHSEFEFGFWAMFGGFDEAFHTAYHKIIPQTAGFTQRVLLYQLFHRLNRWNHYGDYYKQDALNLMQKLS</sequence>
<name>A0A3P6TX08_LITSI</name>
<evidence type="ECO:0000256" key="2">
    <source>
        <dbReference type="ARBA" id="ARBA00011961"/>
    </source>
</evidence>
<evidence type="ECO:0000256" key="4">
    <source>
        <dbReference type="ARBA" id="ARBA00022741"/>
    </source>
</evidence>
<dbReference type="GO" id="GO:0102193">
    <property type="term" value="F:protein-ribulosamine 3-kinase activity"/>
    <property type="evidence" value="ECO:0007669"/>
    <property type="project" value="UniProtKB-EC"/>
</dbReference>
<dbReference type="GO" id="GO:0005737">
    <property type="term" value="C:cytoplasm"/>
    <property type="evidence" value="ECO:0007669"/>
    <property type="project" value="UniProtKB-ARBA"/>
</dbReference>
<dbReference type="SUPFAM" id="SSF56112">
    <property type="entry name" value="Protein kinase-like (PK-like)"/>
    <property type="match status" value="1"/>
</dbReference>
<evidence type="ECO:0000256" key="8">
    <source>
        <dbReference type="SAM" id="Phobius"/>
    </source>
</evidence>
<dbReference type="EMBL" id="UYRX01000037">
    <property type="protein sequence ID" value="VDK70564.1"/>
    <property type="molecule type" value="Genomic_DNA"/>
</dbReference>
<feature type="transmembrane region" description="Helical" evidence="8">
    <location>
        <begin position="231"/>
        <end position="248"/>
    </location>
</feature>
<evidence type="ECO:0000256" key="3">
    <source>
        <dbReference type="ARBA" id="ARBA00022679"/>
    </source>
</evidence>
<reference evidence="9 10" key="1">
    <citation type="submission" date="2018-08" db="EMBL/GenBank/DDBJ databases">
        <authorList>
            <person name="Laetsch R D."/>
            <person name="Stevens L."/>
            <person name="Kumar S."/>
            <person name="Blaxter L. M."/>
        </authorList>
    </citation>
    <scope>NUCLEOTIDE SEQUENCE [LARGE SCALE GENOMIC DNA]</scope>
</reference>
<gene>
    <name evidence="9" type="ORF">NLS_LOCUS1152</name>
</gene>
<evidence type="ECO:0000256" key="5">
    <source>
        <dbReference type="ARBA" id="ARBA00022777"/>
    </source>
</evidence>
<proteinExistence type="inferred from homology"/>
<comment type="similarity">
    <text evidence="1">Belongs to the fructosamine kinase family.</text>
</comment>
<evidence type="ECO:0000256" key="1">
    <source>
        <dbReference type="ARBA" id="ARBA00009460"/>
    </source>
</evidence>
<evidence type="ECO:0000313" key="9">
    <source>
        <dbReference type="EMBL" id="VDK70564.1"/>
    </source>
</evidence>
<dbReference type="EC" id="2.7.1.172" evidence="2"/>
<protein>
    <recommendedName>
        <fullName evidence="2">protein-ribulosamine 3-kinase</fullName>
        <ecNumber evidence="2">2.7.1.172</ecNumber>
    </recommendedName>
</protein>
<dbReference type="InterPro" id="IPR011009">
    <property type="entry name" value="Kinase-like_dom_sf"/>
</dbReference>
<comment type="catalytic activity">
    <reaction evidence="7">
        <text>N(6)-D-ribulosyl-L-lysyl-[protein] + ATP = N(6)-(3-O-phospho-D-ribulosyl)-L-lysyl-[protein] + ADP + H(+)</text>
        <dbReference type="Rhea" id="RHEA:48432"/>
        <dbReference type="Rhea" id="RHEA-COMP:12103"/>
        <dbReference type="Rhea" id="RHEA-COMP:12104"/>
        <dbReference type="ChEBI" id="CHEBI:15378"/>
        <dbReference type="ChEBI" id="CHEBI:30616"/>
        <dbReference type="ChEBI" id="CHEBI:90418"/>
        <dbReference type="ChEBI" id="CHEBI:90420"/>
        <dbReference type="ChEBI" id="CHEBI:456216"/>
        <dbReference type="EC" id="2.7.1.172"/>
    </reaction>
    <physiologicalReaction direction="left-to-right" evidence="7">
        <dbReference type="Rhea" id="RHEA:48433"/>
    </physiologicalReaction>
</comment>
<dbReference type="PANTHER" id="PTHR12149">
    <property type="entry name" value="FRUCTOSAMINE 3 KINASE-RELATED PROTEIN"/>
    <property type="match status" value="1"/>
</dbReference>
<dbReference type="OrthoDB" id="5772781at2759"/>
<feature type="transmembrane region" description="Helical" evidence="8">
    <location>
        <begin position="183"/>
        <end position="201"/>
    </location>
</feature>
<keyword evidence="8" id="KW-1133">Transmembrane helix</keyword>
<dbReference type="AlphaFoldDB" id="A0A3P6TX08"/>
<feature type="transmembrane region" description="Helical" evidence="8">
    <location>
        <begin position="63"/>
        <end position="83"/>
    </location>
</feature>
<keyword evidence="6" id="KW-0067">ATP-binding</keyword>
<dbReference type="Proteomes" id="UP000277928">
    <property type="component" value="Unassembled WGS sequence"/>
</dbReference>
<dbReference type="Pfam" id="PF03881">
    <property type="entry name" value="Fructosamin_kin"/>
    <property type="match status" value="1"/>
</dbReference>
<evidence type="ECO:0000256" key="7">
    <source>
        <dbReference type="ARBA" id="ARBA00048655"/>
    </source>
</evidence>
<keyword evidence="8" id="KW-0812">Transmembrane</keyword>